<evidence type="ECO:0000313" key="8">
    <source>
        <dbReference type="EMBL" id="KPL86745.1"/>
    </source>
</evidence>
<keyword evidence="1 6" id="KW-0645">Protease</keyword>
<comment type="cofactor">
    <cofactor evidence="6">
        <name>Zn(2+)</name>
        <dbReference type="ChEBI" id="CHEBI:29105"/>
    </cofactor>
    <text evidence="6">Binds 1 zinc ion.</text>
</comment>
<dbReference type="Pfam" id="PF01432">
    <property type="entry name" value="Peptidase_M3"/>
    <property type="match status" value="1"/>
</dbReference>
<dbReference type="Gene3D" id="1.10.1370.30">
    <property type="match status" value="1"/>
</dbReference>
<gene>
    <name evidence="8" type="ORF">SE18_12315</name>
</gene>
<dbReference type="PANTHER" id="PTHR11804">
    <property type="entry name" value="PROTEASE M3 THIMET OLIGOPEPTIDASE-RELATED"/>
    <property type="match status" value="1"/>
</dbReference>
<evidence type="ECO:0000256" key="3">
    <source>
        <dbReference type="ARBA" id="ARBA00022801"/>
    </source>
</evidence>
<dbReference type="SUPFAM" id="SSF55486">
    <property type="entry name" value="Metalloproteases ('zincins'), catalytic domain"/>
    <property type="match status" value="1"/>
</dbReference>
<evidence type="ECO:0000256" key="2">
    <source>
        <dbReference type="ARBA" id="ARBA00022723"/>
    </source>
</evidence>
<comment type="similarity">
    <text evidence="6">Belongs to the peptidase M3 family.</text>
</comment>
<name>A0A0P6Y4A7_9CHLR</name>
<keyword evidence="9" id="KW-1185">Reference proteome</keyword>
<dbReference type="GO" id="GO:0046872">
    <property type="term" value="F:metal ion binding"/>
    <property type="evidence" value="ECO:0007669"/>
    <property type="project" value="UniProtKB-UniRule"/>
</dbReference>
<dbReference type="InterPro" id="IPR045090">
    <property type="entry name" value="Pept_M3A_M3B"/>
</dbReference>
<dbReference type="PATRIC" id="fig|70996.4.peg.4147"/>
<dbReference type="PANTHER" id="PTHR11804:SF48">
    <property type="entry name" value="PUTATIVE-RELATED"/>
    <property type="match status" value="1"/>
</dbReference>
<dbReference type="GO" id="GO:0006508">
    <property type="term" value="P:proteolysis"/>
    <property type="evidence" value="ECO:0007669"/>
    <property type="project" value="UniProtKB-KW"/>
</dbReference>
<protein>
    <recommendedName>
        <fullName evidence="7">Peptidase M3A/M3B catalytic domain-containing protein</fullName>
    </recommendedName>
</protein>
<dbReference type="EMBL" id="LGKP01000021">
    <property type="protein sequence ID" value="KPL86745.1"/>
    <property type="molecule type" value="Genomic_DNA"/>
</dbReference>
<organism evidence="8 9">
    <name type="scientific">Herpetosiphon geysericola</name>
    <dbReference type="NCBI Taxonomy" id="70996"/>
    <lineage>
        <taxon>Bacteria</taxon>
        <taxon>Bacillati</taxon>
        <taxon>Chloroflexota</taxon>
        <taxon>Chloroflexia</taxon>
        <taxon>Herpetosiphonales</taxon>
        <taxon>Herpetosiphonaceae</taxon>
        <taxon>Herpetosiphon</taxon>
    </lineage>
</organism>
<dbReference type="Proteomes" id="UP000050277">
    <property type="component" value="Unassembled WGS sequence"/>
</dbReference>
<dbReference type="GO" id="GO:0006518">
    <property type="term" value="P:peptide metabolic process"/>
    <property type="evidence" value="ECO:0007669"/>
    <property type="project" value="TreeGrafter"/>
</dbReference>
<dbReference type="GO" id="GO:0004222">
    <property type="term" value="F:metalloendopeptidase activity"/>
    <property type="evidence" value="ECO:0007669"/>
    <property type="project" value="InterPro"/>
</dbReference>
<evidence type="ECO:0000313" key="9">
    <source>
        <dbReference type="Proteomes" id="UP000050277"/>
    </source>
</evidence>
<keyword evidence="3 6" id="KW-0378">Hydrolase</keyword>
<evidence type="ECO:0000256" key="4">
    <source>
        <dbReference type="ARBA" id="ARBA00022833"/>
    </source>
</evidence>
<evidence type="ECO:0000259" key="7">
    <source>
        <dbReference type="Pfam" id="PF01432"/>
    </source>
</evidence>
<dbReference type="RefSeq" id="WP_083469877.1">
    <property type="nucleotide sequence ID" value="NZ_LGKP01000021.1"/>
</dbReference>
<evidence type="ECO:0000256" key="6">
    <source>
        <dbReference type="RuleBase" id="RU003435"/>
    </source>
</evidence>
<dbReference type="InterPro" id="IPR001567">
    <property type="entry name" value="Pept_M3A_M3B_dom"/>
</dbReference>
<accession>A0A0P6Y4A7</accession>
<dbReference type="CDD" id="cd09606">
    <property type="entry name" value="M3B_PepF"/>
    <property type="match status" value="1"/>
</dbReference>
<dbReference type="AlphaFoldDB" id="A0A0P6Y4A7"/>
<feature type="domain" description="Peptidase M3A/M3B catalytic" evidence="7">
    <location>
        <begin position="158"/>
        <end position="540"/>
    </location>
</feature>
<evidence type="ECO:0000256" key="5">
    <source>
        <dbReference type="ARBA" id="ARBA00023049"/>
    </source>
</evidence>
<evidence type="ECO:0000256" key="1">
    <source>
        <dbReference type="ARBA" id="ARBA00022670"/>
    </source>
</evidence>
<keyword evidence="4 6" id="KW-0862">Zinc</keyword>
<sequence length="561" mass="64167">MSLKIDPRDWATVHPYYDALAAEELSAENATAWLRRWSELEAHLQEFGFSAYRAMTENTQDKAAEELYLYTIEELTPKSKVAGQVLKEKFLALDAAIFPAEMQEMLRRFRAEADLFREENVPLLTEVDRLSAEFSKLMGAMSVEWQGETLTMQAVFKLLNDPDRSIREAAWRAYHSRFLQDRAAFNEIYLKQLKLRRQIAANANKASYLDYVWDLYGRFDYTPADCRTFHDAIEHEVVPLVEKWLAVRQQELDVESLRPWDIVVDSQSRPALTPFQNADELESVCQTIFDKVDPELGVQYTRMRDGWLDLASRPGKAPGGYCGGMFVSKVPYIFMNAVGTHDDVQTMLHEGGHAFHFMESSATNDIIWNYDAPTEFCEVASMAMELLAAPYLAKDKGGFYSEADARRARAEHLWSTLKFLPYMATVDAFQHWVYIEAPEDVTAEQLDAVWKDLYERFMSGVDWSGLEDVHTTGWHRKQHIFEAPLYYVEYGLAQLGALQVWRNAMQDQAQAVAQYRSALALGNTKPLSQLFAAAGATFAFDRETVGELARLTDQHLTALHD</sequence>
<keyword evidence="5 6" id="KW-0482">Metalloprotease</keyword>
<reference evidence="8 9" key="1">
    <citation type="submission" date="2015-07" db="EMBL/GenBank/DDBJ databases">
        <title>Whole genome sequence of Herpetosiphon geysericola DSM 7119.</title>
        <authorList>
            <person name="Hemp J."/>
            <person name="Ward L.M."/>
            <person name="Pace L.A."/>
            <person name="Fischer W.W."/>
        </authorList>
    </citation>
    <scope>NUCLEOTIDE SEQUENCE [LARGE SCALE GENOMIC DNA]</scope>
    <source>
        <strain evidence="8 9">DSM 7119</strain>
    </source>
</reference>
<proteinExistence type="inferred from homology"/>
<comment type="caution">
    <text evidence="8">The sequence shown here is derived from an EMBL/GenBank/DDBJ whole genome shotgun (WGS) entry which is preliminary data.</text>
</comment>
<dbReference type="STRING" id="70996.SE18_12315"/>
<dbReference type="OrthoDB" id="9762795at2"/>
<keyword evidence="2 6" id="KW-0479">Metal-binding</keyword>